<dbReference type="PANTHER" id="PTHR10098">
    <property type="entry name" value="RAPSYN-RELATED"/>
    <property type="match status" value="1"/>
</dbReference>
<protein>
    <recommendedName>
        <fullName evidence="2">Anaphase-promoting complex subunit 5 domain-containing protein</fullName>
    </recommendedName>
</protein>
<dbReference type="PANTHER" id="PTHR10098:SF108">
    <property type="entry name" value="TETRATRICOPEPTIDE REPEAT PROTEIN 28"/>
    <property type="match status" value="1"/>
</dbReference>
<dbReference type="InterPro" id="IPR019734">
    <property type="entry name" value="TPR_rpt"/>
</dbReference>
<accession>A0A455T595</accession>
<keyword evidence="1" id="KW-0802">TPR repeat</keyword>
<dbReference type="Pfam" id="PF13424">
    <property type="entry name" value="TPR_12"/>
    <property type="match status" value="3"/>
</dbReference>
<dbReference type="PROSITE" id="PS50005">
    <property type="entry name" value="TPR"/>
    <property type="match status" value="3"/>
</dbReference>
<dbReference type="InterPro" id="IPR026000">
    <property type="entry name" value="Apc5_dom"/>
</dbReference>
<proteinExistence type="predicted"/>
<evidence type="ECO:0000259" key="2">
    <source>
        <dbReference type="Pfam" id="PF12862"/>
    </source>
</evidence>
<dbReference type="InterPro" id="IPR011990">
    <property type="entry name" value="TPR-like_helical_dom_sf"/>
</dbReference>
<dbReference type="AlphaFoldDB" id="A0A455T595"/>
<feature type="repeat" description="TPR" evidence="1">
    <location>
        <begin position="113"/>
        <end position="146"/>
    </location>
</feature>
<dbReference type="Pfam" id="PF12862">
    <property type="entry name" value="ANAPC5"/>
    <property type="match status" value="1"/>
</dbReference>
<dbReference type="EMBL" id="AP019377">
    <property type="protein sequence ID" value="BBH94532.1"/>
    <property type="molecule type" value="Genomic_DNA"/>
</dbReference>
<organism evidence="3">
    <name type="scientific">Thermogemmatispora argillosa</name>
    <dbReference type="NCBI Taxonomy" id="2045280"/>
    <lineage>
        <taxon>Bacteria</taxon>
        <taxon>Bacillati</taxon>
        <taxon>Chloroflexota</taxon>
        <taxon>Ktedonobacteria</taxon>
        <taxon>Thermogemmatisporales</taxon>
        <taxon>Thermogemmatisporaceae</taxon>
        <taxon>Thermogemmatispora</taxon>
    </lineage>
</organism>
<feature type="domain" description="Anaphase-promoting complex subunit 5" evidence="2">
    <location>
        <begin position="334"/>
        <end position="397"/>
    </location>
</feature>
<gene>
    <name evidence="3" type="ORF">KTA_27310</name>
</gene>
<feature type="repeat" description="TPR" evidence="1">
    <location>
        <begin position="34"/>
        <end position="67"/>
    </location>
</feature>
<dbReference type="Gene3D" id="1.25.40.10">
    <property type="entry name" value="Tetratricopeptide repeat domain"/>
    <property type="match status" value="2"/>
</dbReference>
<dbReference type="Pfam" id="PF13181">
    <property type="entry name" value="TPR_8"/>
    <property type="match status" value="1"/>
</dbReference>
<dbReference type="SUPFAM" id="SSF48452">
    <property type="entry name" value="TPR-like"/>
    <property type="match status" value="2"/>
</dbReference>
<sequence length="553" mass="61648">MTTDGERLALEQAIAQRQLELEHYRRSGDRWHQATTLHELGGLYQKLGQPGNALTSYEQALSIFQQLGDFLGEVATLHNLGVLLKDKDPERARASYEQALTILRHHNDRRGQAFTLHNLGQLYESLGRDEQAKAAYQEAIAILQALGEPSNEAVPFINLGRLAERSERYDEARQYYQQARQLLQQAGALKRELIAIKDLGRLAERQERYKEARRLYEEACVLCRRLGYREGEVGFLLSLAGVYHQSGQLLQARATYEQALTLQAGSQDDPLSLFAIHLDLGGLLFMLALTESARRHYEQALTLARSNDLPPSCEDMSWNALGQFFHYLGQPVQAIDRYRRAFLSRARSGDITGLILTLCSLGDLYGHFGQLESGLAHLLEARTIAEEEGDSATCASIDDRIASIRNQLGPEAFAFIRQISESERSLLIEATIAGIISPELSQQERIILPPEQLSPLIERISLALADQSPPQERQALQSELEHLRAQAQAQSAPDETEQRARAAAADFYAALLALLEGEPAGLPAEHPYALPLSLIQKGQTAWRASQIASNQQD</sequence>
<dbReference type="SMART" id="SM00028">
    <property type="entry name" value="TPR"/>
    <property type="match status" value="9"/>
</dbReference>
<reference evidence="3" key="1">
    <citation type="submission" date="2018-12" db="EMBL/GenBank/DDBJ databases">
        <title>Novel natural products biosynthetic potential of the class Ktedonobacteria.</title>
        <authorList>
            <person name="Zheng Y."/>
            <person name="Saitou A."/>
            <person name="Wang C.M."/>
            <person name="Toyoda A."/>
            <person name="Minakuchi Y."/>
            <person name="Sekiguchi Y."/>
            <person name="Ueda K."/>
            <person name="Takano H."/>
            <person name="Sakai Y."/>
            <person name="Yokota A."/>
            <person name="Yabe S."/>
        </authorList>
    </citation>
    <scope>NUCLEOTIDE SEQUENCE</scope>
    <source>
        <strain evidence="3">A3-2</strain>
    </source>
</reference>
<evidence type="ECO:0000256" key="1">
    <source>
        <dbReference type="PROSITE-ProRule" id="PRU00339"/>
    </source>
</evidence>
<evidence type="ECO:0000313" key="3">
    <source>
        <dbReference type="EMBL" id="BBH94532.1"/>
    </source>
</evidence>
<feature type="repeat" description="TPR" evidence="1">
    <location>
        <begin position="153"/>
        <end position="186"/>
    </location>
</feature>
<name>A0A455T595_9CHLR</name>